<evidence type="ECO:0000259" key="7">
    <source>
        <dbReference type="Pfam" id="PF25975"/>
    </source>
</evidence>
<name>A0ABV6YIW7_UNCEI</name>
<dbReference type="PANTHER" id="PTHR30097:SF4">
    <property type="entry name" value="SLR6042 PROTEIN"/>
    <property type="match status" value="1"/>
</dbReference>
<dbReference type="InterPro" id="IPR051909">
    <property type="entry name" value="MFP_Cation_Efflux"/>
</dbReference>
<evidence type="ECO:0000259" key="4">
    <source>
        <dbReference type="Pfam" id="PF25893"/>
    </source>
</evidence>
<dbReference type="InterPro" id="IPR058792">
    <property type="entry name" value="Beta-barrel_RND_2"/>
</dbReference>
<evidence type="ECO:0000256" key="1">
    <source>
        <dbReference type="ARBA" id="ARBA00009477"/>
    </source>
</evidence>
<dbReference type="Gene3D" id="2.40.420.20">
    <property type="match status" value="1"/>
</dbReference>
<comment type="similarity">
    <text evidence="1">Belongs to the membrane fusion protein (MFP) (TC 8.A.1) family.</text>
</comment>
<dbReference type="Pfam" id="PF25973">
    <property type="entry name" value="BSH_CzcB"/>
    <property type="match status" value="1"/>
</dbReference>
<dbReference type="InterPro" id="IPR058647">
    <property type="entry name" value="BSH_CzcB-like"/>
</dbReference>
<proteinExistence type="inferred from homology"/>
<evidence type="ECO:0000256" key="2">
    <source>
        <dbReference type="ARBA" id="ARBA00022448"/>
    </source>
</evidence>
<evidence type="ECO:0000256" key="3">
    <source>
        <dbReference type="SAM" id="MobiDB-lite"/>
    </source>
</evidence>
<dbReference type="Pfam" id="PF25893">
    <property type="entry name" value="HH_CzcB"/>
    <property type="match status" value="1"/>
</dbReference>
<evidence type="ECO:0000313" key="9">
    <source>
        <dbReference type="Proteomes" id="UP001593833"/>
    </source>
</evidence>
<feature type="region of interest" description="Disordered" evidence="3">
    <location>
        <begin position="30"/>
        <end position="73"/>
    </location>
</feature>
<dbReference type="InterPro" id="IPR058649">
    <property type="entry name" value="CzcB_C"/>
</dbReference>
<accession>A0ABV6YIW7</accession>
<feature type="domain" description="CusB-like beta-barrel" evidence="5">
    <location>
        <begin position="271"/>
        <end position="346"/>
    </location>
</feature>
<dbReference type="Pfam" id="PF25975">
    <property type="entry name" value="CzcB_C"/>
    <property type="match status" value="1"/>
</dbReference>
<gene>
    <name evidence="8" type="ORF">ACFL6M_01685</name>
</gene>
<feature type="compositionally biased region" description="Basic and acidic residues" evidence="3">
    <location>
        <begin position="31"/>
        <end position="73"/>
    </location>
</feature>
<organism evidence="8 9">
    <name type="scientific">Eiseniibacteriota bacterium</name>
    <dbReference type="NCBI Taxonomy" id="2212470"/>
    <lineage>
        <taxon>Bacteria</taxon>
        <taxon>Candidatus Eiseniibacteriota</taxon>
    </lineage>
</organism>
<feature type="domain" description="CzcB-like barrel-sandwich hybrid" evidence="6">
    <location>
        <begin position="116"/>
        <end position="268"/>
    </location>
</feature>
<protein>
    <submittedName>
        <fullName evidence="8">Efflux RND transporter periplasmic adaptor subunit</fullName>
    </submittedName>
</protein>
<keyword evidence="9" id="KW-1185">Reference proteome</keyword>
<sequence>MSMLHIFVVVIAIALAAWIFPIPDMATAGGSEDHQELTSETSDEHAGHDHATGDDDHGNEQAADDAHAGHDHEDPDAIVMSRAEATQFGIELQTSQVGSVGQSLTLTGELRINGDRMAHIVPRMPGVVYQVRKKLGDSVTKGEVMAVLESRDLADAKAEYLAALERHELAQAVFEREERLRQQEISSEQEFLDARQVLAEANILLRSARQKLFAMGLTEEQLHSLPTAPDNKLTHLEIRAPFTGTIVEKHITIGEQLSDDETVFVVADLSTVWLDLNVHERHLGTLCCTQEVAISVPPADTLAYGTIEYIHPVVDETTRTVLARVQLPNPNQDLRPGTFVSATVTSNAQEGAVVLDRRAIQYLDDAPVIFTYDGAQFKPRRVLLGRDDNLHVEILAGLDAGVTVATEGSFRLKAEIDKRRTGDIGHGHAH</sequence>
<dbReference type="NCBIfam" id="TIGR01730">
    <property type="entry name" value="RND_mfp"/>
    <property type="match status" value="1"/>
</dbReference>
<evidence type="ECO:0000259" key="6">
    <source>
        <dbReference type="Pfam" id="PF25973"/>
    </source>
</evidence>
<dbReference type="Gene3D" id="2.40.50.100">
    <property type="match status" value="1"/>
</dbReference>
<dbReference type="InterPro" id="IPR006143">
    <property type="entry name" value="RND_pump_MFP"/>
</dbReference>
<comment type="caution">
    <text evidence="8">The sequence shown here is derived from an EMBL/GenBank/DDBJ whole genome shotgun (WGS) entry which is preliminary data.</text>
</comment>
<dbReference type="Pfam" id="PF25954">
    <property type="entry name" value="Beta-barrel_RND_2"/>
    <property type="match status" value="1"/>
</dbReference>
<keyword evidence="2" id="KW-0813">Transport</keyword>
<dbReference type="Gene3D" id="2.40.30.170">
    <property type="match status" value="1"/>
</dbReference>
<dbReference type="Proteomes" id="UP001593833">
    <property type="component" value="Unassembled WGS sequence"/>
</dbReference>
<feature type="domain" description="CzcB-like alpha-helical hairpin" evidence="4">
    <location>
        <begin position="155"/>
        <end position="214"/>
    </location>
</feature>
<dbReference type="InterPro" id="IPR058648">
    <property type="entry name" value="HH_CzcB-like"/>
</dbReference>
<evidence type="ECO:0000313" key="8">
    <source>
        <dbReference type="EMBL" id="MFC1572286.1"/>
    </source>
</evidence>
<reference evidence="8 9" key="1">
    <citation type="submission" date="2024-09" db="EMBL/GenBank/DDBJ databases">
        <authorList>
            <person name="D'Angelo T."/>
        </authorList>
    </citation>
    <scope>NUCLEOTIDE SEQUENCE [LARGE SCALE GENOMIC DNA]</scope>
    <source>
        <strain evidence="8">SAG AM-320-E07</strain>
    </source>
</reference>
<dbReference type="EMBL" id="JBHPKH010000010">
    <property type="protein sequence ID" value="MFC1572286.1"/>
    <property type="molecule type" value="Genomic_DNA"/>
</dbReference>
<dbReference type="PANTHER" id="PTHR30097">
    <property type="entry name" value="CATION EFFLUX SYSTEM PROTEIN CUSB"/>
    <property type="match status" value="1"/>
</dbReference>
<feature type="domain" description="CzcB-like C-terminal circularly permuted SH3-like" evidence="7">
    <location>
        <begin position="354"/>
        <end position="413"/>
    </location>
</feature>
<evidence type="ECO:0000259" key="5">
    <source>
        <dbReference type="Pfam" id="PF25954"/>
    </source>
</evidence>
<dbReference type="SUPFAM" id="SSF111369">
    <property type="entry name" value="HlyD-like secretion proteins"/>
    <property type="match status" value="1"/>
</dbReference>